<evidence type="ECO:0000313" key="4">
    <source>
        <dbReference type="Proteomes" id="UP001220377"/>
    </source>
</evidence>
<feature type="domain" description="Phage capsid-like C-terminal" evidence="2">
    <location>
        <begin position="101"/>
        <end position="246"/>
    </location>
</feature>
<dbReference type="Pfam" id="PF05065">
    <property type="entry name" value="Phage_capsid"/>
    <property type="match status" value="1"/>
</dbReference>
<evidence type="ECO:0000259" key="2">
    <source>
        <dbReference type="Pfam" id="PF05065"/>
    </source>
</evidence>
<name>A0ABY7WR37_9LACO</name>
<dbReference type="NCBIfam" id="TIGR01554">
    <property type="entry name" value="major_cap_HK97"/>
    <property type="match status" value="1"/>
</dbReference>
<dbReference type="SUPFAM" id="SSF56563">
    <property type="entry name" value="Major capsid protein gp5"/>
    <property type="match status" value="1"/>
</dbReference>
<comment type="subcellular location">
    <subcellularLocation>
        <location evidence="1">Virion</location>
    </subcellularLocation>
</comment>
<dbReference type="EMBL" id="CP117884">
    <property type="protein sequence ID" value="WDF81818.1"/>
    <property type="molecule type" value="Genomic_DNA"/>
</dbReference>
<reference evidence="3 4" key="1">
    <citation type="submission" date="2023-02" db="EMBL/GenBank/DDBJ databases">
        <title>Genome sequence of Lacticaseibacillus sp. KACC 23028.</title>
        <authorList>
            <person name="Kim S."/>
            <person name="Heo J."/>
            <person name="Kwon S.-W."/>
        </authorList>
    </citation>
    <scope>NUCLEOTIDE SEQUENCE [LARGE SCALE GENOMIC DNA]</scope>
    <source>
        <strain evidence="3 4">KACC 23028</strain>
    </source>
</reference>
<keyword evidence="4" id="KW-1185">Reference proteome</keyword>
<evidence type="ECO:0000256" key="1">
    <source>
        <dbReference type="ARBA" id="ARBA00004328"/>
    </source>
</evidence>
<gene>
    <name evidence="3" type="ORF">PQ472_07750</name>
</gene>
<dbReference type="Proteomes" id="UP001220377">
    <property type="component" value="Chromosome"/>
</dbReference>
<dbReference type="InterPro" id="IPR054612">
    <property type="entry name" value="Phage_capsid-like_C"/>
</dbReference>
<protein>
    <submittedName>
        <fullName evidence="3">Phage major capsid protein</fullName>
    </submittedName>
</protein>
<sequence length="408" mass="44512">MTIHFGNEEVELKNYEEAQQNYAKLVKSEDSTSEEKAEAFSDMMNSLGSDTVDYIKKQVDNKTEEFLDMKKQDPSLTAEEITFLNEVKTDSSLDKPSSTDILVPETVIDRVMEDLSTDHPLLGVIGLKNNGIRLKFLTSDDSGAAVWGDFMGDIQGQLKAKFGQSTAIQSKLTAYMVLPKDLKDFGANYIMTYIVTEIREAMAVAAESAFLSGDGVQKPIGLDRDLSAGVAATDGSGTVTYPAKAPAGTLTFSNSKESAKQIAEVLIKLSKKENGKPLNVSGKVIFVMSPAQHLRLEAQFMVQNLNGQFVTALPFGMQIVESQFQADDSTTVFVQGRYDAVEAGDMTIKAYDQTLAFEDEWLYTVKHFYYGKARDNNAALVYKLDFGTPGTGTSQTTTGGATGENPKA</sequence>
<proteinExistence type="predicted"/>
<accession>A0ABY7WR37</accession>
<evidence type="ECO:0000313" key="3">
    <source>
        <dbReference type="EMBL" id="WDF81818.1"/>
    </source>
</evidence>
<dbReference type="RefSeq" id="WP_274258827.1">
    <property type="nucleotide sequence ID" value="NZ_CP117884.1"/>
</dbReference>
<organism evidence="3 4">
    <name type="scientific">Lacticaseibacillus pabuli</name>
    <dbReference type="NCBI Taxonomy" id="3025672"/>
    <lineage>
        <taxon>Bacteria</taxon>
        <taxon>Bacillati</taxon>
        <taxon>Bacillota</taxon>
        <taxon>Bacilli</taxon>
        <taxon>Lactobacillales</taxon>
        <taxon>Lactobacillaceae</taxon>
        <taxon>Lacticaseibacillus</taxon>
    </lineage>
</organism>
<dbReference type="InterPro" id="IPR024455">
    <property type="entry name" value="Phage_capsid"/>
</dbReference>